<feature type="compositionally biased region" description="Acidic residues" evidence="1">
    <location>
        <begin position="202"/>
        <end position="213"/>
    </location>
</feature>
<feature type="signal peptide" evidence="2">
    <location>
        <begin position="1"/>
        <end position="24"/>
    </location>
</feature>
<dbReference type="Gene3D" id="3.30.530.20">
    <property type="match status" value="1"/>
</dbReference>
<evidence type="ECO:0000256" key="1">
    <source>
        <dbReference type="SAM" id="MobiDB-lite"/>
    </source>
</evidence>
<comment type="caution">
    <text evidence="3">The sequence shown here is derived from an EMBL/GenBank/DDBJ whole genome shotgun (WGS) entry which is preliminary data.</text>
</comment>
<feature type="region of interest" description="Disordered" evidence="1">
    <location>
        <begin position="190"/>
        <end position="243"/>
    </location>
</feature>
<dbReference type="AlphaFoldDB" id="A0A845AYJ1"/>
<dbReference type="Proteomes" id="UP000431922">
    <property type="component" value="Unassembled WGS sequence"/>
</dbReference>
<dbReference type="EMBL" id="WTYL01000001">
    <property type="protein sequence ID" value="MXP43300.1"/>
    <property type="molecule type" value="Genomic_DNA"/>
</dbReference>
<sequence length="243" mass="25201">MLKSTTAMIAACAALYLTSGHASAEVIKEGDGGFVTRDAAVVKAAPFDAWQALITPSKWWNSSHTWSADAENLYISPQGGGCFCELLPVPKGAPETIRRGSAQHMVVVLADPGRVLRMRGGLGPLQSEPVQGVLTITLTPSDKGTVIVFEYVVGGYMRFETPEIAKAVDGVMSQQLAGLAKLLGPVTAASAKGKAAKPADDPAPDGSDEAEPGDEPRVGASDAKPAPKKPSTVDEAFGPMGDE</sequence>
<accession>A0A845AYJ1</accession>
<keyword evidence="4" id="KW-1185">Reference proteome</keyword>
<dbReference type="Pfam" id="PF10604">
    <property type="entry name" value="Polyketide_cyc2"/>
    <property type="match status" value="1"/>
</dbReference>
<dbReference type="OrthoDB" id="5735475at2"/>
<evidence type="ECO:0000313" key="4">
    <source>
        <dbReference type="Proteomes" id="UP000431922"/>
    </source>
</evidence>
<keyword evidence="2" id="KW-0732">Signal</keyword>
<evidence type="ECO:0000313" key="3">
    <source>
        <dbReference type="EMBL" id="MXP43300.1"/>
    </source>
</evidence>
<evidence type="ECO:0000256" key="2">
    <source>
        <dbReference type="SAM" id="SignalP"/>
    </source>
</evidence>
<dbReference type="RefSeq" id="WP_160754921.1">
    <property type="nucleotide sequence ID" value="NZ_WTYL01000001.1"/>
</dbReference>
<gene>
    <name evidence="3" type="ORF">GRI65_02380</name>
</gene>
<name>A0A845AYJ1_9SPHN</name>
<feature type="chain" id="PRO_5032683997" evidence="2">
    <location>
        <begin position="25"/>
        <end position="243"/>
    </location>
</feature>
<organism evidence="3 4">
    <name type="scientific">Allopontixanthobacter sediminis</name>
    <dbReference type="NCBI Taxonomy" id="1689985"/>
    <lineage>
        <taxon>Bacteria</taxon>
        <taxon>Pseudomonadati</taxon>
        <taxon>Pseudomonadota</taxon>
        <taxon>Alphaproteobacteria</taxon>
        <taxon>Sphingomonadales</taxon>
        <taxon>Erythrobacteraceae</taxon>
        <taxon>Allopontixanthobacter</taxon>
    </lineage>
</organism>
<proteinExistence type="predicted"/>
<dbReference type="InterPro" id="IPR019587">
    <property type="entry name" value="Polyketide_cyclase/dehydratase"/>
</dbReference>
<dbReference type="SUPFAM" id="SSF55961">
    <property type="entry name" value="Bet v1-like"/>
    <property type="match status" value="1"/>
</dbReference>
<reference evidence="3 4" key="1">
    <citation type="submission" date="2019-12" db="EMBL/GenBank/DDBJ databases">
        <title>Genomic-based taxomic classification of the family Erythrobacteraceae.</title>
        <authorList>
            <person name="Xu L."/>
        </authorList>
    </citation>
    <scope>NUCLEOTIDE SEQUENCE [LARGE SCALE GENOMIC DNA]</scope>
    <source>
        <strain evidence="3 4">KCTC 42453</strain>
    </source>
</reference>
<dbReference type="InterPro" id="IPR023393">
    <property type="entry name" value="START-like_dom_sf"/>
</dbReference>
<protein>
    <submittedName>
        <fullName evidence="3">SRPBCC family protein</fullName>
    </submittedName>
</protein>